<evidence type="ECO:0000256" key="3">
    <source>
        <dbReference type="ARBA" id="ARBA00022448"/>
    </source>
</evidence>
<dbReference type="InterPro" id="IPR003439">
    <property type="entry name" value="ABC_transporter-like_ATP-bd"/>
</dbReference>
<gene>
    <name evidence="8" type="ORF">SAMN04489714_0251</name>
</gene>
<dbReference type="InterPro" id="IPR050763">
    <property type="entry name" value="ABC_transporter_ATP-binding"/>
</dbReference>
<reference evidence="8 9" key="1">
    <citation type="submission" date="2016-10" db="EMBL/GenBank/DDBJ databases">
        <authorList>
            <person name="Varghese N."/>
            <person name="Submissions S."/>
        </authorList>
    </citation>
    <scope>NUCLEOTIDE SEQUENCE [LARGE SCALE GENOMIC DNA]</scope>
    <source>
        <strain evidence="8 9">DSM 9169</strain>
    </source>
</reference>
<comment type="similarity">
    <text evidence="2">Belongs to the ABC transporter superfamily.</text>
</comment>
<keyword evidence="9" id="KW-1185">Reference proteome</keyword>
<keyword evidence="3" id="KW-0813">Transport</keyword>
<keyword evidence="4" id="KW-0547">Nucleotide-binding</keyword>
<dbReference type="PROSITE" id="PS50893">
    <property type="entry name" value="ABC_TRANSPORTER_2"/>
    <property type="match status" value="1"/>
</dbReference>
<dbReference type="SUPFAM" id="SSF52540">
    <property type="entry name" value="P-loop containing nucleoside triphosphate hydrolases"/>
    <property type="match status" value="1"/>
</dbReference>
<sequence>MPAIVCTDVRRTFADVIALDNICLTVEKHQIFGLLGPNGSGKTTLLNQIQGLDTPDSGHVEVLGYDPADSHAQLVQHLRSQHQEAALPPRLTVRETLDLFAAFYSHRLNSAQLISDLLLDDKADARVEKLSGGQRQRVLIALALIHQPELLLFDELTSALDPHTKHSIWNILRTLREAGKTIVLTTHSMEEAAQICDRIAIMDKGHILAEGSPNELINRYAPHQTLTLSTHIPLNEGTLATLHRYGATPHAGQSDSQTTWEVTGEEDVVAQVARDLVNEGISVTDMTFKQPTLEDVFLLLTHATEKEDGR</sequence>
<dbReference type="Proteomes" id="UP000198976">
    <property type="component" value="Chromosome I"/>
</dbReference>
<evidence type="ECO:0000256" key="2">
    <source>
        <dbReference type="ARBA" id="ARBA00005417"/>
    </source>
</evidence>
<dbReference type="PROSITE" id="PS00211">
    <property type="entry name" value="ABC_TRANSPORTER_1"/>
    <property type="match status" value="1"/>
</dbReference>
<protein>
    <submittedName>
        <fullName evidence="8">ABC-2 type transport system ATP-binding protein</fullName>
    </submittedName>
</protein>
<dbReference type="SMART" id="SM00382">
    <property type="entry name" value="AAA"/>
    <property type="match status" value="1"/>
</dbReference>
<comment type="subcellular location">
    <subcellularLocation>
        <location evidence="1">Cell membrane</location>
        <topology evidence="1">Peripheral membrane protein</topology>
    </subcellularLocation>
</comment>
<dbReference type="InterPro" id="IPR027417">
    <property type="entry name" value="P-loop_NTPase"/>
</dbReference>
<evidence type="ECO:0000313" key="8">
    <source>
        <dbReference type="EMBL" id="SDT86120.1"/>
    </source>
</evidence>
<dbReference type="PANTHER" id="PTHR42711:SF5">
    <property type="entry name" value="ABC TRANSPORTER ATP-BINDING PROTEIN NATA"/>
    <property type="match status" value="1"/>
</dbReference>
<feature type="domain" description="ABC transporter" evidence="7">
    <location>
        <begin position="4"/>
        <end position="229"/>
    </location>
</feature>
<evidence type="ECO:0000256" key="1">
    <source>
        <dbReference type="ARBA" id="ARBA00004202"/>
    </source>
</evidence>
<evidence type="ECO:0000256" key="4">
    <source>
        <dbReference type="ARBA" id="ARBA00022741"/>
    </source>
</evidence>
<evidence type="ECO:0000313" key="9">
    <source>
        <dbReference type="Proteomes" id="UP000198976"/>
    </source>
</evidence>
<dbReference type="PANTHER" id="PTHR42711">
    <property type="entry name" value="ABC TRANSPORTER ATP-BINDING PROTEIN"/>
    <property type="match status" value="1"/>
</dbReference>
<dbReference type="InterPro" id="IPR003593">
    <property type="entry name" value="AAA+_ATPase"/>
</dbReference>
<keyword evidence="6" id="KW-0046">Antibiotic resistance</keyword>
<proteinExistence type="inferred from homology"/>
<name>A0ABY0V558_9ACTO</name>
<dbReference type="Gene3D" id="3.40.50.300">
    <property type="entry name" value="P-loop containing nucleotide triphosphate hydrolases"/>
    <property type="match status" value="1"/>
</dbReference>
<keyword evidence="5 8" id="KW-0067">ATP-binding</keyword>
<dbReference type="EMBL" id="LT629792">
    <property type="protein sequence ID" value="SDT86120.1"/>
    <property type="molecule type" value="Genomic_DNA"/>
</dbReference>
<evidence type="ECO:0000256" key="5">
    <source>
        <dbReference type="ARBA" id="ARBA00022840"/>
    </source>
</evidence>
<dbReference type="InterPro" id="IPR017871">
    <property type="entry name" value="ABC_transporter-like_CS"/>
</dbReference>
<organism evidence="8 9">
    <name type="scientific">Schaalia radingae</name>
    <dbReference type="NCBI Taxonomy" id="131110"/>
    <lineage>
        <taxon>Bacteria</taxon>
        <taxon>Bacillati</taxon>
        <taxon>Actinomycetota</taxon>
        <taxon>Actinomycetes</taxon>
        <taxon>Actinomycetales</taxon>
        <taxon>Actinomycetaceae</taxon>
        <taxon>Schaalia</taxon>
    </lineage>
</organism>
<dbReference type="Pfam" id="PF00005">
    <property type="entry name" value="ABC_tran"/>
    <property type="match status" value="1"/>
</dbReference>
<evidence type="ECO:0000259" key="7">
    <source>
        <dbReference type="PROSITE" id="PS50893"/>
    </source>
</evidence>
<dbReference type="CDD" id="cd03230">
    <property type="entry name" value="ABC_DR_subfamily_A"/>
    <property type="match status" value="1"/>
</dbReference>
<dbReference type="GO" id="GO:0005524">
    <property type="term" value="F:ATP binding"/>
    <property type="evidence" value="ECO:0007669"/>
    <property type="project" value="UniProtKB-KW"/>
</dbReference>
<evidence type="ECO:0000256" key="6">
    <source>
        <dbReference type="ARBA" id="ARBA00023251"/>
    </source>
</evidence>
<accession>A0ABY0V558</accession>